<keyword evidence="3" id="KW-0808">Transferase</keyword>
<dbReference type="RefSeq" id="WP_240159684.1">
    <property type="nucleotide sequence ID" value="NZ_JAAOZR010000017.1"/>
</dbReference>
<dbReference type="InterPro" id="IPR051052">
    <property type="entry name" value="Diverse_substrate_MTase"/>
</dbReference>
<protein>
    <submittedName>
        <fullName evidence="5">Ubiquinone/menaquinone biosynthesis C-methylase UbiE</fullName>
    </submittedName>
</protein>
<name>A0ABS4I0P8_9BACL</name>
<proteinExistence type="inferred from homology"/>
<keyword evidence="6" id="KW-1185">Reference proteome</keyword>
<evidence type="ECO:0000313" key="5">
    <source>
        <dbReference type="EMBL" id="MBP1964492.1"/>
    </source>
</evidence>
<comment type="caution">
    <text evidence="5">The sequence shown here is derived from an EMBL/GenBank/DDBJ whole genome shotgun (WGS) entry which is preliminary data.</text>
</comment>
<evidence type="ECO:0000313" key="6">
    <source>
        <dbReference type="Proteomes" id="UP001519344"/>
    </source>
</evidence>
<sequence length="280" mass="31780">MNEGVNVPMIENVRTSNVQRFAGFGALYDQNRPTAPQEVVKLLTTYLQRKPQTVVDVGCGTGLSTFLWLNEAEQIIGVEPSDDMRAVAVSKWEASNKPDNMQFVKGLSHELDLPSASADVITCSQSFHWMDPQSTLREFARVLRPGGVFAAYDCDWPPVFDWKIEEEYKRLLTLGDARALELAPTEQQAHKWNKEEHLQQIRSSGLFRYAREIVFHNWETCSAERYANLAFSQGGLQTALKLGADELREELTAFREQVNEAFGGEEREILFGYRLRMGVV</sequence>
<evidence type="ECO:0000256" key="3">
    <source>
        <dbReference type="ARBA" id="ARBA00022679"/>
    </source>
</evidence>
<dbReference type="PANTHER" id="PTHR44942:SF4">
    <property type="entry name" value="METHYLTRANSFERASE TYPE 11 DOMAIN-CONTAINING PROTEIN"/>
    <property type="match status" value="1"/>
</dbReference>
<evidence type="ECO:0000256" key="1">
    <source>
        <dbReference type="ARBA" id="ARBA00008361"/>
    </source>
</evidence>
<dbReference type="Pfam" id="PF08241">
    <property type="entry name" value="Methyltransf_11"/>
    <property type="match status" value="1"/>
</dbReference>
<keyword evidence="2" id="KW-0489">Methyltransferase</keyword>
<keyword evidence="5" id="KW-0830">Ubiquinone</keyword>
<dbReference type="InterPro" id="IPR013216">
    <property type="entry name" value="Methyltransf_11"/>
</dbReference>
<evidence type="ECO:0000256" key="2">
    <source>
        <dbReference type="ARBA" id="ARBA00022603"/>
    </source>
</evidence>
<comment type="similarity">
    <text evidence="1">Belongs to the methyltransferase superfamily.</text>
</comment>
<organism evidence="5 6">
    <name type="scientific">Paenibacillus aceris</name>
    <dbReference type="NCBI Taxonomy" id="869555"/>
    <lineage>
        <taxon>Bacteria</taxon>
        <taxon>Bacillati</taxon>
        <taxon>Bacillota</taxon>
        <taxon>Bacilli</taxon>
        <taxon>Bacillales</taxon>
        <taxon>Paenibacillaceae</taxon>
        <taxon>Paenibacillus</taxon>
    </lineage>
</organism>
<dbReference type="Proteomes" id="UP001519344">
    <property type="component" value="Unassembled WGS sequence"/>
</dbReference>
<dbReference type="Gene3D" id="3.40.50.150">
    <property type="entry name" value="Vaccinia Virus protein VP39"/>
    <property type="match status" value="1"/>
</dbReference>
<dbReference type="SUPFAM" id="SSF53335">
    <property type="entry name" value="S-adenosyl-L-methionine-dependent methyltransferases"/>
    <property type="match status" value="1"/>
</dbReference>
<reference evidence="5 6" key="1">
    <citation type="submission" date="2021-03" db="EMBL/GenBank/DDBJ databases">
        <title>Genomic Encyclopedia of Type Strains, Phase IV (KMG-IV): sequencing the most valuable type-strain genomes for metagenomic binning, comparative biology and taxonomic classification.</title>
        <authorList>
            <person name="Goeker M."/>
        </authorList>
    </citation>
    <scope>NUCLEOTIDE SEQUENCE [LARGE SCALE GENOMIC DNA]</scope>
    <source>
        <strain evidence="5 6">DSM 24950</strain>
    </source>
</reference>
<dbReference type="EMBL" id="JAGGKV010000009">
    <property type="protein sequence ID" value="MBP1964492.1"/>
    <property type="molecule type" value="Genomic_DNA"/>
</dbReference>
<accession>A0ABS4I0P8</accession>
<dbReference type="CDD" id="cd02440">
    <property type="entry name" value="AdoMet_MTases"/>
    <property type="match status" value="1"/>
</dbReference>
<feature type="domain" description="Methyltransferase type 11" evidence="4">
    <location>
        <begin position="55"/>
        <end position="150"/>
    </location>
</feature>
<dbReference type="InterPro" id="IPR029063">
    <property type="entry name" value="SAM-dependent_MTases_sf"/>
</dbReference>
<dbReference type="PANTHER" id="PTHR44942">
    <property type="entry name" value="METHYLTRANSF_11 DOMAIN-CONTAINING PROTEIN"/>
    <property type="match status" value="1"/>
</dbReference>
<evidence type="ECO:0000259" key="4">
    <source>
        <dbReference type="Pfam" id="PF08241"/>
    </source>
</evidence>
<gene>
    <name evidence="5" type="ORF">J2Z65_003715</name>
</gene>